<sequence>MPRAVPEECLWLIVSYLRHDRPTLHALLLTSTALFRIAVSFLYASPFRLLHDEANCAWSSVQLTKRYDSLVHILLHSSQLLQDAHPPQGHGADADADSTAIVSRLPRYGPEVLPLPTPSTVDYLSFYTDMFHDPMLHQTFMTLFPTVPNCYLANVIWFRPMVEIRNRIELAIMDRVLPQVTSLVINMPIMVPRIKIPWMANLQRLEILGTEFCLLQEQDLESDVAFYTESTRSNDSTHHNSHGGMSRLDKMLTFIWDHQRLFGTLRQLKIEHDVPTHVSTGFQPHHRLVELVEAMGDRLEVLDVQHWPEAVRFLDRFPITHLKSLLLPLNKEAIFEESGDAARFLWHCPRLEELGIYTQEEDLLRAWRPTEQIMDMHHDRWDRRARSQIKRISIAGSAQKVIEIINEAAELFPSSLETIAARSWFSGKLSTVPLSWSSSSLGSSQSLNRLTELDLEGEVAWTFDFASLQNSPRLCRLRLAFTGPMPSRSVKKRPAIEHVAKVFTLQDVELVGNWETLAIRKWPAVLAQTYHLQRLDLVGCEGISAEQVFSLVRDIIGQSAEWRRREGEKQVPLAGLRSGPSEGDTAASTRSVLDEYLYGHCRLRWVIVSKRLHDHLLRQWNDWKQWLAIPTARVGTWPPVAPTALVARRAEREKPPVDKETMALGDSAYVRASVARIHFSFVVTARPSSR</sequence>
<proteinExistence type="predicted"/>
<comment type="caution">
    <text evidence="1">The sequence shown here is derived from an EMBL/GenBank/DDBJ whole genome shotgun (WGS) entry which is preliminary data.</text>
</comment>
<name>A0A9P6UXC5_9FUNG</name>
<organism evidence="1 2">
    <name type="scientific">Dissophora globulifera</name>
    <dbReference type="NCBI Taxonomy" id="979702"/>
    <lineage>
        <taxon>Eukaryota</taxon>
        <taxon>Fungi</taxon>
        <taxon>Fungi incertae sedis</taxon>
        <taxon>Mucoromycota</taxon>
        <taxon>Mortierellomycotina</taxon>
        <taxon>Mortierellomycetes</taxon>
        <taxon>Mortierellales</taxon>
        <taxon>Mortierellaceae</taxon>
        <taxon>Dissophora</taxon>
    </lineage>
</organism>
<gene>
    <name evidence="1" type="ORF">BGZ99_002322</name>
</gene>
<accession>A0A9P6UXC5</accession>
<dbReference type="SUPFAM" id="SSF52047">
    <property type="entry name" value="RNI-like"/>
    <property type="match status" value="1"/>
</dbReference>
<evidence type="ECO:0000313" key="2">
    <source>
        <dbReference type="Proteomes" id="UP000738325"/>
    </source>
</evidence>
<evidence type="ECO:0000313" key="1">
    <source>
        <dbReference type="EMBL" id="KAG0323951.1"/>
    </source>
</evidence>
<dbReference type="AlphaFoldDB" id="A0A9P6UXC5"/>
<dbReference type="Proteomes" id="UP000738325">
    <property type="component" value="Unassembled WGS sequence"/>
</dbReference>
<dbReference type="EMBL" id="JAAAIP010000168">
    <property type="protein sequence ID" value="KAG0323951.1"/>
    <property type="molecule type" value="Genomic_DNA"/>
</dbReference>
<protein>
    <submittedName>
        <fullName evidence="1">Uncharacterized protein</fullName>
    </submittedName>
</protein>
<keyword evidence="2" id="KW-1185">Reference proteome</keyword>
<dbReference type="OrthoDB" id="2322866at2759"/>
<reference evidence="1" key="1">
    <citation type="journal article" date="2020" name="Fungal Divers.">
        <title>Resolving the Mortierellaceae phylogeny through synthesis of multi-gene phylogenetics and phylogenomics.</title>
        <authorList>
            <person name="Vandepol N."/>
            <person name="Liber J."/>
            <person name="Desiro A."/>
            <person name="Na H."/>
            <person name="Kennedy M."/>
            <person name="Barry K."/>
            <person name="Grigoriev I.V."/>
            <person name="Miller A.N."/>
            <person name="O'Donnell K."/>
            <person name="Stajich J.E."/>
            <person name="Bonito G."/>
        </authorList>
    </citation>
    <scope>NUCLEOTIDE SEQUENCE</scope>
    <source>
        <strain evidence="1">REB-010B</strain>
    </source>
</reference>